<accession>K1R9T5</accession>
<dbReference type="HOGENOM" id="CLU_1877419_0_0_1"/>
<proteinExistence type="predicted"/>
<dbReference type="EMBL" id="JH818440">
    <property type="protein sequence ID" value="EKC40419.1"/>
    <property type="molecule type" value="Genomic_DNA"/>
</dbReference>
<protein>
    <submittedName>
        <fullName evidence="2">Uncharacterized protein</fullName>
    </submittedName>
</protein>
<organism evidence="2">
    <name type="scientific">Magallana gigas</name>
    <name type="common">Pacific oyster</name>
    <name type="synonym">Crassostrea gigas</name>
    <dbReference type="NCBI Taxonomy" id="29159"/>
    <lineage>
        <taxon>Eukaryota</taxon>
        <taxon>Metazoa</taxon>
        <taxon>Spiralia</taxon>
        <taxon>Lophotrochozoa</taxon>
        <taxon>Mollusca</taxon>
        <taxon>Bivalvia</taxon>
        <taxon>Autobranchia</taxon>
        <taxon>Pteriomorphia</taxon>
        <taxon>Ostreida</taxon>
        <taxon>Ostreoidea</taxon>
        <taxon>Ostreidae</taxon>
        <taxon>Magallana</taxon>
    </lineage>
</organism>
<dbReference type="AlphaFoldDB" id="K1R9T5"/>
<feature type="compositionally biased region" description="Polar residues" evidence="1">
    <location>
        <begin position="1"/>
        <end position="22"/>
    </location>
</feature>
<feature type="region of interest" description="Disordered" evidence="1">
    <location>
        <begin position="1"/>
        <end position="24"/>
    </location>
</feature>
<sequence>MARNVSHNKGVTSEKLQNSQGQYRRLPEDMDQMVRDCPSASGREEMLLRPNCYHLLRPRKLRAKDHESCLDGNESEQLADQNSHRLLHLGKTAEMWNEVLRLHQQETPGCTGLLFWYLASEERRGLGSRMGLRCTK</sequence>
<evidence type="ECO:0000256" key="1">
    <source>
        <dbReference type="SAM" id="MobiDB-lite"/>
    </source>
</evidence>
<reference evidence="2" key="1">
    <citation type="journal article" date="2012" name="Nature">
        <title>The oyster genome reveals stress adaptation and complexity of shell formation.</title>
        <authorList>
            <person name="Zhang G."/>
            <person name="Fang X."/>
            <person name="Guo X."/>
            <person name="Li L."/>
            <person name="Luo R."/>
            <person name="Xu F."/>
            <person name="Yang P."/>
            <person name="Zhang L."/>
            <person name="Wang X."/>
            <person name="Qi H."/>
            <person name="Xiong Z."/>
            <person name="Que H."/>
            <person name="Xie Y."/>
            <person name="Holland P.W."/>
            <person name="Paps J."/>
            <person name="Zhu Y."/>
            <person name="Wu F."/>
            <person name="Chen Y."/>
            <person name="Wang J."/>
            <person name="Peng C."/>
            <person name="Meng J."/>
            <person name="Yang L."/>
            <person name="Liu J."/>
            <person name="Wen B."/>
            <person name="Zhang N."/>
            <person name="Huang Z."/>
            <person name="Zhu Q."/>
            <person name="Feng Y."/>
            <person name="Mount A."/>
            <person name="Hedgecock D."/>
            <person name="Xu Z."/>
            <person name="Liu Y."/>
            <person name="Domazet-Loso T."/>
            <person name="Du Y."/>
            <person name="Sun X."/>
            <person name="Zhang S."/>
            <person name="Liu B."/>
            <person name="Cheng P."/>
            <person name="Jiang X."/>
            <person name="Li J."/>
            <person name="Fan D."/>
            <person name="Wang W."/>
            <person name="Fu W."/>
            <person name="Wang T."/>
            <person name="Wang B."/>
            <person name="Zhang J."/>
            <person name="Peng Z."/>
            <person name="Li Y."/>
            <person name="Li N."/>
            <person name="Wang J."/>
            <person name="Chen M."/>
            <person name="He Y."/>
            <person name="Tan F."/>
            <person name="Song X."/>
            <person name="Zheng Q."/>
            <person name="Huang R."/>
            <person name="Yang H."/>
            <person name="Du X."/>
            <person name="Chen L."/>
            <person name="Yang M."/>
            <person name="Gaffney P.M."/>
            <person name="Wang S."/>
            <person name="Luo L."/>
            <person name="She Z."/>
            <person name="Ming Y."/>
            <person name="Huang W."/>
            <person name="Zhang S."/>
            <person name="Huang B."/>
            <person name="Zhang Y."/>
            <person name="Qu T."/>
            <person name="Ni P."/>
            <person name="Miao G."/>
            <person name="Wang J."/>
            <person name="Wang Q."/>
            <person name="Steinberg C.E."/>
            <person name="Wang H."/>
            <person name="Li N."/>
            <person name="Qian L."/>
            <person name="Zhang G."/>
            <person name="Li Y."/>
            <person name="Yang H."/>
            <person name="Liu X."/>
            <person name="Wang J."/>
            <person name="Yin Y."/>
            <person name="Wang J."/>
        </authorList>
    </citation>
    <scope>NUCLEOTIDE SEQUENCE [LARGE SCALE GENOMIC DNA]</scope>
    <source>
        <strain evidence="2">05x7-T-G4-1.051#20</strain>
    </source>
</reference>
<evidence type="ECO:0000313" key="2">
    <source>
        <dbReference type="EMBL" id="EKC40419.1"/>
    </source>
</evidence>
<name>K1R9T5_MAGGI</name>
<gene>
    <name evidence="2" type="ORF">CGI_10016068</name>
</gene>
<dbReference type="InParanoid" id="K1R9T5"/>